<protein>
    <recommendedName>
        <fullName evidence="2">Putative gamma-glutamylcyclotransferase</fullName>
    </recommendedName>
</protein>
<gene>
    <name evidence="4" type="ORF">ERS852582_01143</name>
</gene>
<evidence type="ECO:0000313" key="5">
    <source>
        <dbReference type="Proteomes" id="UP000095649"/>
    </source>
</evidence>
<evidence type="ECO:0000256" key="2">
    <source>
        <dbReference type="ARBA" id="ARBA00030602"/>
    </source>
</evidence>
<dbReference type="PANTHER" id="PTHR31544:SF2">
    <property type="entry name" value="AIG2-LIKE PROTEIN D"/>
    <property type="match status" value="1"/>
</dbReference>
<dbReference type="CDD" id="cd06661">
    <property type="entry name" value="GGCT_like"/>
    <property type="match status" value="1"/>
</dbReference>
<dbReference type="EMBL" id="CYXN01000006">
    <property type="protein sequence ID" value="CUM92147.1"/>
    <property type="molecule type" value="Genomic_DNA"/>
</dbReference>
<dbReference type="Gene3D" id="3.10.490.10">
    <property type="entry name" value="Gamma-glutamyl cyclotransferase-like"/>
    <property type="match status" value="2"/>
</dbReference>
<dbReference type="InterPro" id="IPR009288">
    <property type="entry name" value="AIG2-like_dom"/>
</dbReference>
<sequence>MNFDNAYKKPLCRFSVEQENGVQQAFDCAEALYLAAEQERYRTLSRTEMAAFLDAAAVLQTEEGLIPLVIDKNMPSDCRVDLYYHPSYAAAAAAIYAWQTMREIFDEARTAFFKNLLHGCTGRGLRDHGLDADSGQRRNLILLAKADVKAFVEENGNLCAEFTALVQDTIQMFERDIARAKQNHTSMVEMGMWPVPITAELEQVVAAYHGKTHTLFVYGTLMQGQPAHDLLKDAAYSRRYTLYDHTMVDLGAYPGIVQKKNEAVLGEVYFVSPEMMAEMDRYEDEGNLYLRREVWVKSEQGSLRAEAYLYNKGTQGCLESSCWQPKHEEEVWYACYGSNLSEERFRCYVQGGVAPNGKRYYGCNDTTLWKESYWTDYRGRLYFGNESPSWDYGGVAFYDPAGYEPVLFRLYRITRNQLHDIMRQEGASANWYGHQFLLGMGKDNLPVYTLISSTTRPQKAPSPNYLEVIRTALEKEAGLKPKEVKRYLDKALNA</sequence>
<name>A0A173SQT2_9FIRM</name>
<dbReference type="InterPro" id="IPR013024">
    <property type="entry name" value="GGCT-like"/>
</dbReference>
<evidence type="ECO:0000259" key="3">
    <source>
        <dbReference type="Pfam" id="PF06094"/>
    </source>
</evidence>
<dbReference type="InterPro" id="IPR036568">
    <property type="entry name" value="GGCT-like_sf"/>
</dbReference>
<keyword evidence="1" id="KW-0808">Transferase</keyword>
<evidence type="ECO:0000313" key="4">
    <source>
        <dbReference type="EMBL" id="CUM92147.1"/>
    </source>
</evidence>
<reference evidence="4 5" key="1">
    <citation type="submission" date="2015-09" db="EMBL/GenBank/DDBJ databases">
        <authorList>
            <consortium name="Pathogen Informatics"/>
        </authorList>
    </citation>
    <scope>NUCLEOTIDE SEQUENCE [LARGE SCALE GENOMIC DNA]</scope>
    <source>
        <strain evidence="4 5">2789STDY5834970</strain>
    </source>
</reference>
<dbReference type="Pfam" id="PF06094">
    <property type="entry name" value="GGACT"/>
    <property type="match status" value="1"/>
</dbReference>
<organism evidence="4 5">
    <name type="scientific">Faecalibacterium prausnitzii</name>
    <dbReference type="NCBI Taxonomy" id="853"/>
    <lineage>
        <taxon>Bacteria</taxon>
        <taxon>Bacillati</taxon>
        <taxon>Bacillota</taxon>
        <taxon>Clostridia</taxon>
        <taxon>Eubacteriales</taxon>
        <taxon>Oscillospiraceae</taxon>
        <taxon>Faecalibacterium</taxon>
    </lineage>
</organism>
<proteinExistence type="predicted"/>
<dbReference type="AlphaFoldDB" id="A0A173SQT2"/>
<dbReference type="Proteomes" id="UP000095649">
    <property type="component" value="Unassembled WGS sequence"/>
</dbReference>
<dbReference type="SUPFAM" id="SSF110857">
    <property type="entry name" value="Gamma-glutamyl cyclotransferase-like"/>
    <property type="match status" value="1"/>
</dbReference>
<dbReference type="PANTHER" id="PTHR31544">
    <property type="entry name" value="AIG2-LIKE PROTEIN D"/>
    <property type="match status" value="1"/>
</dbReference>
<feature type="domain" description="Gamma-glutamylcyclotransferase AIG2-like" evidence="3">
    <location>
        <begin position="215"/>
        <end position="323"/>
    </location>
</feature>
<dbReference type="GO" id="GO:0016740">
    <property type="term" value="F:transferase activity"/>
    <property type="evidence" value="ECO:0007669"/>
    <property type="project" value="UniProtKB-KW"/>
</dbReference>
<evidence type="ECO:0000256" key="1">
    <source>
        <dbReference type="ARBA" id="ARBA00022679"/>
    </source>
</evidence>
<accession>A0A173SQT2</accession>
<dbReference type="InterPro" id="IPR045038">
    <property type="entry name" value="AIG2-like"/>
</dbReference>